<dbReference type="SMART" id="SM00320">
    <property type="entry name" value="WD40"/>
    <property type="match status" value="7"/>
</dbReference>
<keyword evidence="3" id="KW-1185">Reference proteome</keyword>
<dbReference type="InterPro" id="IPR015943">
    <property type="entry name" value="WD40/YVTN_repeat-like_dom_sf"/>
</dbReference>
<keyword evidence="1" id="KW-0853">WD repeat</keyword>
<organism evidence="2 3">
    <name type="scientific">Dactylosporangium maewongense</name>
    <dbReference type="NCBI Taxonomy" id="634393"/>
    <lineage>
        <taxon>Bacteria</taxon>
        <taxon>Bacillati</taxon>
        <taxon>Actinomycetota</taxon>
        <taxon>Actinomycetes</taxon>
        <taxon>Micromonosporales</taxon>
        <taxon>Micromonosporaceae</taxon>
        <taxon>Dactylosporangium</taxon>
    </lineage>
</organism>
<dbReference type="InterPro" id="IPR011047">
    <property type="entry name" value="Quinoprotein_ADH-like_sf"/>
</dbReference>
<dbReference type="Pfam" id="PF00400">
    <property type="entry name" value="WD40"/>
    <property type="match status" value="2"/>
</dbReference>
<dbReference type="Gene3D" id="2.130.10.10">
    <property type="entry name" value="YVTN repeat-like/Quinoprotein amine dehydrogenase"/>
    <property type="match status" value="3"/>
</dbReference>
<feature type="repeat" description="WD" evidence="1">
    <location>
        <begin position="901"/>
        <end position="934"/>
    </location>
</feature>
<dbReference type="PROSITE" id="PS50082">
    <property type="entry name" value="WD_REPEATS_2"/>
    <property type="match status" value="2"/>
</dbReference>
<dbReference type="InterPro" id="IPR001680">
    <property type="entry name" value="WD40_rpt"/>
</dbReference>
<dbReference type="InterPro" id="IPR011048">
    <property type="entry name" value="Haem_d1_sf"/>
</dbReference>
<protein>
    <recommendedName>
        <fullName evidence="4">WD40 repeat protein</fullName>
    </recommendedName>
</protein>
<proteinExistence type="predicted"/>
<dbReference type="PANTHER" id="PTHR19879">
    <property type="entry name" value="TRANSCRIPTION INITIATION FACTOR TFIID"/>
    <property type="match status" value="1"/>
</dbReference>
<dbReference type="RefSeq" id="WP_344506852.1">
    <property type="nucleotide sequence ID" value="NZ_BAAAQD010000016.1"/>
</dbReference>
<dbReference type="PANTHER" id="PTHR19879:SF9">
    <property type="entry name" value="TRANSCRIPTION INITIATION FACTOR TFIID SUBUNIT 5"/>
    <property type="match status" value="1"/>
</dbReference>
<dbReference type="EMBL" id="BAAAQD010000016">
    <property type="protein sequence ID" value="GAA1540883.1"/>
    <property type="molecule type" value="Genomic_DNA"/>
</dbReference>
<gene>
    <name evidence="2" type="ORF">GCM10009827_070370</name>
</gene>
<evidence type="ECO:0000256" key="1">
    <source>
        <dbReference type="PROSITE-ProRule" id="PRU00221"/>
    </source>
</evidence>
<accession>A0ABN2BK28</accession>
<dbReference type="SUPFAM" id="SSF51004">
    <property type="entry name" value="C-terminal (heme d1) domain of cytochrome cd1-nitrite reductase"/>
    <property type="match status" value="1"/>
</dbReference>
<dbReference type="SUPFAM" id="SSF54211">
    <property type="entry name" value="Ribosomal protein S5 domain 2-like"/>
    <property type="match status" value="1"/>
</dbReference>
<dbReference type="InterPro" id="IPR020568">
    <property type="entry name" value="Ribosomal_Su5_D2-typ_SF"/>
</dbReference>
<dbReference type="SUPFAM" id="SSF50998">
    <property type="entry name" value="Quinoprotein alcohol dehydrogenase-like"/>
    <property type="match status" value="1"/>
</dbReference>
<dbReference type="InterPro" id="IPR014721">
    <property type="entry name" value="Ribsml_uS5_D2-typ_fold_subgr"/>
</dbReference>
<reference evidence="2 3" key="1">
    <citation type="journal article" date="2019" name="Int. J. Syst. Evol. Microbiol.">
        <title>The Global Catalogue of Microorganisms (GCM) 10K type strain sequencing project: providing services to taxonomists for standard genome sequencing and annotation.</title>
        <authorList>
            <consortium name="The Broad Institute Genomics Platform"/>
            <consortium name="The Broad Institute Genome Sequencing Center for Infectious Disease"/>
            <person name="Wu L."/>
            <person name="Ma J."/>
        </authorList>
    </citation>
    <scope>NUCLEOTIDE SEQUENCE [LARGE SCALE GENOMIC DNA]</scope>
    <source>
        <strain evidence="2 3">JCM 15933</strain>
    </source>
</reference>
<dbReference type="Gene3D" id="3.30.230.10">
    <property type="match status" value="1"/>
</dbReference>
<name>A0ABN2BK28_9ACTN</name>
<evidence type="ECO:0000313" key="2">
    <source>
        <dbReference type="EMBL" id="GAA1540883.1"/>
    </source>
</evidence>
<dbReference type="Proteomes" id="UP001501470">
    <property type="component" value="Unassembled WGS sequence"/>
</dbReference>
<feature type="repeat" description="WD" evidence="1">
    <location>
        <begin position="823"/>
        <end position="855"/>
    </location>
</feature>
<evidence type="ECO:0008006" key="4">
    <source>
        <dbReference type="Google" id="ProtNLM"/>
    </source>
</evidence>
<comment type="caution">
    <text evidence="2">The sequence shown here is derived from an EMBL/GenBank/DDBJ whole genome shotgun (WGS) entry which is preliminary data.</text>
</comment>
<evidence type="ECO:0000313" key="3">
    <source>
        <dbReference type="Proteomes" id="UP001501470"/>
    </source>
</evidence>
<sequence>MPAPDPAAEIARIVRARHDVDSPESPTRLFHDLVTGWWTACAAAARTEPGRVDAWLDEESGLLSLLDEKTPRHAADRTALRRAAVAVAQVTLAAAGRTDADVAAAVAYWRDTHIMPETMPTAHRHPAAQRIAELVEPLPGGAVRSWVVLQALLAAEALRPRRAAQRMAVLFERQGRHGSEGVAGTLEIVLIPGGPAGLYPDPAATAFLRGDDAFAGSIAAAWRHATAGRESAPCVVWRLTVPGEPCLHVVGDSTGAAFAVLLAAVLGPPSRSAVLARLWRPVMTAARWLRPSRRPFAVTGRLTAGGTFGDVGGLDAKLDAARRAKLVAIIPRTGGPKTVDGRPDVHPVRTVGEAWRTLYHPNWQRVSGALAAVVALVLAVSATVYFVQSREAERTRRMASSRAVAEQAQKLMADDPNLARQLAAAAYRISPTPEALRSVLDASTTGGTLTFPGEIQAVRAVPGGDYVMVAAAGGIYTARLGEHRVTRVLPEAGGTVTNVATSRDGKLIAIADADGGVEVRSPAGPAGRVVHQGHRVTALEFSADGRYLAAGFGPATLLQRTGDLAVRVWDLTAGAPLTEVWHQFLPAGPAVPALLFTSRGVLVVGGSALAAVDTRDAFRRWEIPAPKPPAGSDTRRPRMLTPLSTSLDGSALVVDDSWSGLLLWHLGPPGEELAHRPAGFATAAVFSPADNTMASWDARTGKPVLVRVSPNEFHDFSYDRVPSCIAAPETGGPVMFTAGNRFLVRSAGSRVNFWTLAPACPAQGPVLPETVEGTAVGGSDHRAATVDFTGEVRLWAVAPDRPPRLLSTAPVSDRPRVDTGESAVAVSASGAVVVTAGRDGWITVWDVDGDTLTRRDERANRTPGVHGLAVSPDGRWLAVANDTLTVFDLGAARPLEHPVTLATGPGRMTRVAFDPSGRRLAGAGDGGRLEIWDLTIGGPQRRRELRFTGDAAGVAFAAGGGSVAVAGAGLTVWNLRGTAEPATFAHVAADDLAYSSDGRHLLTVNGDGVHVWDVSGDTPVDVGILGGAGGRDPLSLRLFDPERLIARICSTTGDLVTAEQWRAYIPSTPYEPPCR</sequence>